<reference evidence="5 6" key="1">
    <citation type="submission" date="2018-06" db="EMBL/GenBank/DDBJ databases">
        <authorList>
            <consortium name="Pathogen Informatics"/>
            <person name="Doyle S."/>
        </authorList>
    </citation>
    <scope>NUCLEOTIDE SEQUENCE [LARGE SCALE GENOMIC DNA]</scope>
    <source>
        <strain evidence="5 6">NCTC1934</strain>
    </source>
</reference>
<dbReference type="AlphaFoldDB" id="A0A378YDR6"/>
<dbReference type="InterPro" id="IPR036465">
    <property type="entry name" value="vWFA_dom_sf"/>
</dbReference>
<dbReference type="Pfam" id="PF13519">
    <property type="entry name" value="VWA_2"/>
    <property type="match status" value="1"/>
</dbReference>
<feature type="signal peptide" evidence="3">
    <location>
        <begin position="1"/>
        <end position="27"/>
    </location>
</feature>
<dbReference type="InterPro" id="IPR002035">
    <property type="entry name" value="VWF_A"/>
</dbReference>
<proteinExistence type="predicted"/>
<keyword evidence="2" id="KW-0812">Transmembrane</keyword>
<dbReference type="Gene3D" id="3.40.50.410">
    <property type="entry name" value="von Willebrand factor, type A domain"/>
    <property type="match status" value="1"/>
</dbReference>
<dbReference type="Proteomes" id="UP000255467">
    <property type="component" value="Unassembled WGS sequence"/>
</dbReference>
<dbReference type="PANTHER" id="PTHR10579">
    <property type="entry name" value="CALCIUM-ACTIVATED CHLORIDE CHANNEL REGULATOR"/>
    <property type="match status" value="1"/>
</dbReference>
<evidence type="ECO:0000256" key="3">
    <source>
        <dbReference type="SAM" id="SignalP"/>
    </source>
</evidence>
<feature type="domain" description="VWFA" evidence="4">
    <location>
        <begin position="35"/>
        <end position="220"/>
    </location>
</feature>
<gene>
    <name evidence="5" type="ORF">NCTC1934_01642</name>
</gene>
<dbReference type="SUPFAM" id="SSF53300">
    <property type="entry name" value="vWA-like"/>
    <property type="match status" value="1"/>
</dbReference>
<evidence type="ECO:0000259" key="4">
    <source>
        <dbReference type="PROSITE" id="PS50234"/>
    </source>
</evidence>
<dbReference type="PROSITE" id="PS50234">
    <property type="entry name" value="VWFA"/>
    <property type="match status" value="1"/>
</dbReference>
<evidence type="ECO:0000313" key="6">
    <source>
        <dbReference type="Proteomes" id="UP000255467"/>
    </source>
</evidence>
<dbReference type="EMBL" id="UGRY01000002">
    <property type="protein sequence ID" value="SUA74547.1"/>
    <property type="molecule type" value="Genomic_DNA"/>
</dbReference>
<keyword evidence="6" id="KW-1185">Reference proteome</keyword>
<feature type="chain" id="PRO_5016970487" evidence="3">
    <location>
        <begin position="28"/>
        <end position="619"/>
    </location>
</feature>
<evidence type="ECO:0000313" key="5">
    <source>
        <dbReference type="EMBL" id="SUA74547.1"/>
    </source>
</evidence>
<dbReference type="RefSeq" id="WP_157533555.1">
    <property type="nucleotide sequence ID" value="NZ_UGRY01000002.1"/>
</dbReference>
<name>A0A378YDR6_9NOCA</name>
<dbReference type="SMART" id="SM00327">
    <property type="entry name" value="VWA"/>
    <property type="match status" value="1"/>
</dbReference>
<accession>A0A378YDR6</accession>
<dbReference type="InterPro" id="IPR051266">
    <property type="entry name" value="CLCR"/>
</dbReference>
<keyword evidence="2" id="KW-0472">Membrane</keyword>
<keyword evidence="2" id="KW-1133">Transmembrane helix</keyword>
<evidence type="ECO:0000256" key="2">
    <source>
        <dbReference type="SAM" id="Phobius"/>
    </source>
</evidence>
<protein>
    <submittedName>
        <fullName evidence="5">von Willebrand factor type A domain</fullName>
    </submittedName>
</protein>
<sequence length="619" mass="64376">MRIARKFITVVAVGLAGLGLGTAPAHAEPETPYAPTMIILDASGSMRRPDPAGTMMDAARNAVRTFVDSAPATAHVGLATYGTGTGNDEAEKAAGCRDVQILRQADTLDRAALTDAVNGIEARGWTPMGTALRETAAALPADEPRSIVLVSDGEDTCAPPDPCDVARELKQQGVDLTVHTIGFAVDDAARTQLTCMAEATGGSYSDAADGAALERMLPKVTTAALRDYQAAGTPITGTADYADAPVARPGHHLDTLGQHEKRFYAVDVPQGATAYFSGIMSYPRVSDVSIVDDYNTLETRVYGHDGTDCREREREQAGRSSDGVTLTVSETWRGAAEEGRDATDQCAGAGRYYFSVEWDNVSEGVPARLPLEILVGIEPAAIDPGPVAVLPATTFVPPTTATQPVTGGGSFNSATTLDGSGGYSDILRPGEYVFYRVRLGWGQGLAYRVNFEANDARGLSAVSNITTTLYSPLAEEIDSDSHVYTGSAGMLPTGDSAIATVPIRYNNRAADQADVREQSVAGWYYIAVKLGSAAADGQTPVPVHLDLTVAGTAESGPTYADDTGNGVLGEGKAPVTSAPTATGAEAEPRRGLVLAAVGGVGAAVILGGALLIALRRRRG</sequence>
<evidence type="ECO:0000256" key="1">
    <source>
        <dbReference type="SAM" id="MobiDB-lite"/>
    </source>
</evidence>
<keyword evidence="3" id="KW-0732">Signal</keyword>
<organism evidence="5 6">
    <name type="scientific">Nocardia otitidiscaviarum</name>
    <dbReference type="NCBI Taxonomy" id="1823"/>
    <lineage>
        <taxon>Bacteria</taxon>
        <taxon>Bacillati</taxon>
        <taxon>Actinomycetota</taxon>
        <taxon>Actinomycetes</taxon>
        <taxon>Mycobacteriales</taxon>
        <taxon>Nocardiaceae</taxon>
        <taxon>Nocardia</taxon>
    </lineage>
</organism>
<feature type="transmembrane region" description="Helical" evidence="2">
    <location>
        <begin position="592"/>
        <end position="614"/>
    </location>
</feature>
<feature type="region of interest" description="Disordered" evidence="1">
    <location>
        <begin position="554"/>
        <end position="584"/>
    </location>
</feature>
<dbReference type="PANTHER" id="PTHR10579:SF43">
    <property type="entry name" value="ZINC FINGER (C3HC4-TYPE RING FINGER) FAMILY PROTEIN"/>
    <property type="match status" value="1"/>
</dbReference>